<dbReference type="PANTHER" id="PTHR30111">
    <property type="entry name" value="33 KDA CHAPERONIN"/>
    <property type="match status" value="1"/>
</dbReference>
<sequence>MSQDRDYIVRATAAEGSIRAFAITSRHLVEEARVDHATSPVITAALGRLLSGAAMMGTMMKGEKDLLTIQIQCGGPAKGFTVTADANGHVKGFPNVPDVELPLNAKGKLDVGGALGLGVMSVIKDMGLKEPYVGQIALQTGEIAEDLTYYFATSEQVPSAVGLGVLVNPDRSVRQAGGFIIQLMPFTPDDVVDRLEKKITEIASVTEMLEDGKTPEEILSLILGEFGLEINDTVDAAFQCDCSKERVSRAIATLSRKDLDDIVSDGESIEVKCQFCNKAYHFDIDELKEMRK</sequence>
<dbReference type="EMBL" id="QRVL01000027">
    <property type="protein sequence ID" value="RGS35776.1"/>
    <property type="molecule type" value="Genomic_DNA"/>
</dbReference>
<comment type="function">
    <text evidence="6">Redox regulated molecular chaperone. Protects both thermally unfolding and oxidatively damaged proteins from irreversible aggregation. Plays an important role in the bacterial defense system toward oxidative stress.</text>
</comment>
<dbReference type="CDD" id="cd00498">
    <property type="entry name" value="Hsp33"/>
    <property type="match status" value="1"/>
</dbReference>
<dbReference type="SUPFAM" id="SSF64397">
    <property type="entry name" value="Hsp33 domain"/>
    <property type="match status" value="1"/>
</dbReference>
<keyword evidence="1 6" id="KW-0963">Cytoplasm</keyword>
<comment type="caution">
    <text evidence="7">The sequence shown here is derived from an EMBL/GenBank/DDBJ whole genome shotgun (WGS) entry which is preliminary data.</text>
</comment>
<dbReference type="InterPro" id="IPR000397">
    <property type="entry name" value="Heat_shock_Hsp33"/>
</dbReference>
<organism evidence="7 8">
    <name type="scientific">Roseburia hominis</name>
    <dbReference type="NCBI Taxonomy" id="301301"/>
    <lineage>
        <taxon>Bacteria</taxon>
        <taxon>Bacillati</taxon>
        <taxon>Bacillota</taxon>
        <taxon>Clostridia</taxon>
        <taxon>Lachnospirales</taxon>
        <taxon>Lachnospiraceae</taxon>
        <taxon>Roseburia</taxon>
    </lineage>
</organism>
<dbReference type="GO" id="GO:0042026">
    <property type="term" value="P:protein refolding"/>
    <property type="evidence" value="ECO:0007669"/>
    <property type="project" value="TreeGrafter"/>
</dbReference>
<keyword evidence="2 6" id="KW-0862">Zinc</keyword>
<accession>A0A395V5D8</accession>
<dbReference type="InterPro" id="IPR016153">
    <property type="entry name" value="Heat_shock_Hsp33_N"/>
</dbReference>
<comment type="PTM">
    <text evidence="6">Under oxidizing conditions two disulfide bonds are formed involving the reactive cysteines. Under reducing conditions zinc is bound to the reactive cysteines and the protein is inactive.</text>
</comment>
<dbReference type="PIRSF" id="PIRSF005261">
    <property type="entry name" value="Heat_shock_Hsp33"/>
    <property type="match status" value="1"/>
</dbReference>
<evidence type="ECO:0000256" key="5">
    <source>
        <dbReference type="ARBA" id="ARBA00023284"/>
    </source>
</evidence>
<dbReference type="Pfam" id="PF01430">
    <property type="entry name" value="HSP33"/>
    <property type="match status" value="1"/>
</dbReference>
<proteinExistence type="inferred from homology"/>
<dbReference type="Gene3D" id="3.90.1280.10">
    <property type="entry name" value="HSP33 redox switch-like"/>
    <property type="match status" value="1"/>
</dbReference>
<evidence type="ECO:0000256" key="1">
    <source>
        <dbReference type="ARBA" id="ARBA00022490"/>
    </source>
</evidence>
<dbReference type="GO" id="GO:0044183">
    <property type="term" value="F:protein folding chaperone"/>
    <property type="evidence" value="ECO:0007669"/>
    <property type="project" value="TreeGrafter"/>
</dbReference>
<keyword evidence="5 6" id="KW-0676">Redox-active center</keyword>
<dbReference type="GO" id="GO:0005737">
    <property type="term" value="C:cytoplasm"/>
    <property type="evidence" value="ECO:0007669"/>
    <property type="project" value="UniProtKB-SubCell"/>
</dbReference>
<gene>
    <name evidence="6" type="primary">hslO</name>
    <name evidence="7" type="ORF">DWX93_16335</name>
</gene>
<dbReference type="PANTHER" id="PTHR30111:SF1">
    <property type="entry name" value="33 KDA CHAPERONIN"/>
    <property type="match status" value="1"/>
</dbReference>
<evidence type="ECO:0000256" key="4">
    <source>
        <dbReference type="ARBA" id="ARBA00023186"/>
    </source>
</evidence>
<dbReference type="GO" id="GO:0051082">
    <property type="term" value="F:unfolded protein binding"/>
    <property type="evidence" value="ECO:0007669"/>
    <property type="project" value="UniProtKB-UniRule"/>
</dbReference>
<comment type="subcellular location">
    <subcellularLocation>
        <location evidence="6">Cytoplasm</location>
    </subcellularLocation>
</comment>
<dbReference type="NCBIfam" id="NF001033">
    <property type="entry name" value="PRK00114.1"/>
    <property type="match status" value="1"/>
</dbReference>
<keyword evidence="4 6" id="KW-0143">Chaperone</keyword>
<dbReference type="SUPFAM" id="SSF118352">
    <property type="entry name" value="HSP33 redox switch-like"/>
    <property type="match status" value="1"/>
</dbReference>
<evidence type="ECO:0000256" key="6">
    <source>
        <dbReference type="HAMAP-Rule" id="MF_00117"/>
    </source>
</evidence>
<dbReference type="Proteomes" id="UP000266172">
    <property type="component" value="Unassembled WGS sequence"/>
</dbReference>
<evidence type="ECO:0000256" key="3">
    <source>
        <dbReference type="ARBA" id="ARBA00023157"/>
    </source>
</evidence>
<dbReference type="RefSeq" id="WP_118098685.1">
    <property type="nucleotide sequence ID" value="NZ_QRVL01000027.1"/>
</dbReference>
<dbReference type="Gene3D" id="3.55.30.10">
    <property type="entry name" value="Hsp33 domain"/>
    <property type="match status" value="1"/>
</dbReference>
<evidence type="ECO:0000256" key="2">
    <source>
        <dbReference type="ARBA" id="ARBA00022833"/>
    </source>
</evidence>
<dbReference type="InterPro" id="IPR016154">
    <property type="entry name" value="Heat_shock_Hsp33_C"/>
</dbReference>
<keyword evidence="3 6" id="KW-1015">Disulfide bond</keyword>
<dbReference type="HAMAP" id="MF_00117">
    <property type="entry name" value="HslO"/>
    <property type="match status" value="1"/>
</dbReference>
<dbReference type="AlphaFoldDB" id="A0A395V5D8"/>
<reference evidence="7 8" key="1">
    <citation type="submission" date="2018-08" db="EMBL/GenBank/DDBJ databases">
        <title>A genome reference for cultivated species of the human gut microbiota.</title>
        <authorList>
            <person name="Zou Y."/>
            <person name="Xue W."/>
            <person name="Luo G."/>
        </authorList>
    </citation>
    <scope>NUCLEOTIDE SEQUENCE [LARGE SCALE GENOMIC DNA]</scope>
    <source>
        <strain evidence="7 8">AF22-12AC</strain>
    </source>
</reference>
<feature type="disulfide bond" description="Redox-active" evidence="6">
    <location>
        <begin position="273"/>
        <end position="276"/>
    </location>
</feature>
<feature type="disulfide bond" description="Redox-active" evidence="6">
    <location>
        <begin position="240"/>
        <end position="242"/>
    </location>
</feature>
<protein>
    <recommendedName>
        <fullName evidence="6">33 kDa chaperonin</fullName>
    </recommendedName>
    <alternativeName>
        <fullName evidence="6">Heat shock protein 33 homolog</fullName>
        <shortName evidence="6">HSP33</shortName>
    </alternativeName>
</protein>
<evidence type="ECO:0000313" key="8">
    <source>
        <dbReference type="Proteomes" id="UP000266172"/>
    </source>
</evidence>
<name>A0A395V5D8_9FIRM</name>
<comment type="similarity">
    <text evidence="6">Belongs to the HSP33 family.</text>
</comment>
<evidence type="ECO:0000313" key="7">
    <source>
        <dbReference type="EMBL" id="RGS35776.1"/>
    </source>
</evidence>